<evidence type="ECO:0000313" key="2">
    <source>
        <dbReference type="Proteomes" id="UP000070544"/>
    </source>
</evidence>
<sequence length="55" mass="6171">MQTTPKLLELWPEFESDLATVLESALSPVAGGTCKWLTSYTRDNLISAQQTRTDR</sequence>
<dbReference type="AlphaFoldDB" id="A0A139AGR9"/>
<proteinExistence type="predicted"/>
<gene>
    <name evidence="1" type="ORF">M427DRAFT_56252</name>
</gene>
<keyword evidence="2" id="KW-1185">Reference proteome</keyword>
<reference evidence="1 2" key="1">
    <citation type="journal article" date="2015" name="Genome Biol. Evol.">
        <title>Phylogenomic analyses indicate that early fungi evolved digesting cell walls of algal ancestors of land plants.</title>
        <authorList>
            <person name="Chang Y."/>
            <person name="Wang S."/>
            <person name="Sekimoto S."/>
            <person name="Aerts A.L."/>
            <person name="Choi C."/>
            <person name="Clum A."/>
            <person name="LaButti K.M."/>
            <person name="Lindquist E.A."/>
            <person name="Yee Ngan C."/>
            <person name="Ohm R.A."/>
            <person name="Salamov A.A."/>
            <person name="Grigoriev I.V."/>
            <person name="Spatafora J.W."/>
            <person name="Berbee M.L."/>
        </authorList>
    </citation>
    <scope>NUCLEOTIDE SEQUENCE [LARGE SCALE GENOMIC DNA]</scope>
    <source>
        <strain evidence="1 2">JEL478</strain>
    </source>
</reference>
<name>A0A139AGR9_GONPJ</name>
<organism evidence="1 2">
    <name type="scientific">Gonapodya prolifera (strain JEL478)</name>
    <name type="common">Monoblepharis prolifera</name>
    <dbReference type="NCBI Taxonomy" id="1344416"/>
    <lineage>
        <taxon>Eukaryota</taxon>
        <taxon>Fungi</taxon>
        <taxon>Fungi incertae sedis</taxon>
        <taxon>Chytridiomycota</taxon>
        <taxon>Chytridiomycota incertae sedis</taxon>
        <taxon>Monoblepharidomycetes</taxon>
        <taxon>Monoblepharidales</taxon>
        <taxon>Gonapodyaceae</taxon>
        <taxon>Gonapodya</taxon>
    </lineage>
</organism>
<dbReference type="Proteomes" id="UP000070544">
    <property type="component" value="Unassembled WGS sequence"/>
</dbReference>
<evidence type="ECO:0000313" key="1">
    <source>
        <dbReference type="EMBL" id="KXS15950.1"/>
    </source>
</evidence>
<protein>
    <submittedName>
        <fullName evidence="1">Uncharacterized protein</fullName>
    </submittedName>
</protein>
<dbReference type="EMBL" id="KQ965758">
    <property type="protein sequence ID" value="KXS15950.1"/>
    <property type="molecule type" value="Genomic_DNA"/>
</dbReference>
<accession>A0A139AGR9</accession>